<organism evidence="2 3">
    <name type="scientific">Coprinellus micaceus</name>
    <name type="common">Glistening ink-cap mushroom</name>
    <name type="synonym">Coprinus micaceus</name>
    <dbReference type="NCBI Taxonomy" id="71717"/>
    <lineage>
        <taxon>Eukaryota</taxon>
        <taxon>Fungi</taxon>
        <taxon>Dikarya</taxon>
        <taxon>Basidiomycota</taxon>
        <taxon>Agaricomycotina</taxon>
        <taxon>Agaricomycetes</taxon>
        <taxon>Agaricomycetidae</taxon>
        <taxon>Agaricales</taxon>
        <taxon>Agaricineae</taxon>
        <taxon>Psathyrellaceae</taxon>
        <taxon>Coprinellus</taxon>
    </lineage>
</organism>
<keyword evidence="3" id="KW-1185">Reference proteome</keyword>
<dbReference type="OrthoDB" id="2552978at2759"/>
<name>A0A4Y7ST21_COPMI</name>
<dbReference type="Proteomes" id="UP000298030">
    <property type="component" value="Unassembled WGS sequence"/>
</dbReference>
<accession>A0A4Y7ST21</accession>
<feature type="compositionally biased region" description="Pro residues" evidence="1">
    <location>
        <begin position="91"/>
        <end position="115"/>
    </location>
</feature>
<dbReference type="EMBL" id="QPFP01000061">
    <property type="protein sequence ID" value="TEB25023.1"/>
    <property type="molecule type" value="Genomic_DNA"/>
</dbReference>
<evidence type="ECO:0000313" key="3">
    <source>
        <dbReference type="Proteomes" id="UP000298030"/>
    </source>
</evidence>
<evidence type="ECO:0000313" key="2">
    <source>
        <dbReference type="EMBL" id="TEB25023.1"/>
    </source>
</evidence>
<feature type="region of interest" description="Disordered" evidence="1">
    <location>
        <begin position="54"/>
        <end position="151"/>
    </location>
</feature>
<reference evidence="2 3" key="1">
    <citation type="journal article" date="2019" name="Nat. Ecol. Evol.">
        <title>Megaphylogeny resolves global patterns of mushroom evolution.</title>
        <authorList>
            <person name="Varga T."/>
            <person name="Krizsan K."/>
            <person name="Foldi C."/>
            <person name="Dima B."/>
            <person name="Sanchez-Garcia M."/>
            <person name="Sanchez-Ramirez S."/>
            <person name="Szollosi G.J."/>
            <person name="Szarkandi J.G."/>
            <person name="Papp V."/>
            <person name="Albert L."/>
            <person name="Andreopoulos W."/>
            <person name="Angelini C."/>
            <person name="Antonin V."/>
            <person name="Barry K.W."/>
            <person name="Bougher N.L."/>
            <person name="Buchanan P."/>
            <person name="Buyck B."/>
            <person name="Bense V."/>
            <person name="Catcheside P."/>
            <person name="Chovatia M."/>
            <person name="Cooper J."/>
            <person name="Damon W."/>
            <person name="Desjardin D."/>
            <person name="Finy P."/>
            <person name="Geml J."/>
            <person name="Haridas S."/>
            <person name="Hughes K."/>
            <person name="Justo A."/>
            <person name="Karasinski D."/>
            <person name="Kautmanova I."/>
            <person name="Kiss B."/>
            <person name="Kocsube S."/>
            <person name="Kotiranta H."/>
            <person name="LaButti K.M."/>
            <person name="Lechner B.E."/>
            <person name="Liimatainen K."/>
            <person name="Lipzen A."/>
            <person name="Lukacs Z."/>
            <person name="Mihaltcheva S."/>
            <person name="Morgado L.N."/>
            <person name="Niskanen T."/>
            <person name="Noordeloos M.E."/>
            <person name="Ohm R.A."/>
            <person name="Ortiz-Santana B."/>
            <person name="Ovrebo C."/>
            <person name="Racz N."/>
            <person name="Riley R."/>
            <person name="Savchenko A."/>
            <person name="Shiryaev A."/>
            <person name="Soop K."/>
            <person name="Spirin V."/>
            <person name="Szebenyi C."/>
            <person name="Tomsovsky M."/>
            <person name="Tulloss R.E."/>
            <person name="Uehling J."/>
            <person name="Grigoriev I.V."/>
            <person name="Vagvolgyi C."/>
            <person name="Papp T."/>
            <person name="Martin F.M."/>
            <person name="Miettinen O."/>
            <person name="Hibbett D.S."/>
            <person name="Nagy L.G."/>
        </authorList>
    </citation>
    <scope>NUCLEOTIDE SEQUENCE [LARGE SCALE GENOMIC DNA]</scope>
    <source>
        <strain evidence="2 3">FP101781</strain>
    </source>
</reference>
<protein>
    <recommendedName>
        <fullName evidence="4">SURP motif domain-containing protein</fullName>
    </recommendedName>
</protein>
<evidence type="ECO:0000256" key="1">
    <source>
        <dbReference type="SAM" id="MobiDB-lite"/>
    </source>
</evidence>
<proteinExistence type="predicted"/>
<sequence length="151" mass="16466">MQRTATHLLSASNPAQLEMRILANHGADERFSFLRDGGRWHDTWLDIKMKAADGRMKEKEAATPAQAGLGGIAGYGSDSESDDDSEDHPPPEPPALLDPPPPPPPLPAVDPPEPSAPAQDSKDSTEAAKEERRARAKEWMLNRRKEKENGA</sequence>
<evidence type="ECO:0008006" key="4">
    <source>
        <dbReference type="Google" id="ProtNLM"/>
    </source>
</evidence>
<dbReference type="STRING" id="71717.A0A4Y7ST21"/>
<dbReference type="AlphaFoldDB" id="A0A4Y7ST21"/>
<gene>
    <name evidence="2" type="ORF">FA13DRAFT_1738844</name>
</gene>
<comment type="caution">
    <text evidence="2">The sequence shown here is derived from an EMBL/GenBank/DDBJ whole genome shotgun (WGS) entry which is preliminary data.</text>
</comment>
<feature type="compositionally biased region" description="Basic and acidic residues" evidence="1">
    <location>
        <begin position="120"/>
        <end position="151"/>
    </location>
</feature>